<dbReference type="Proteomes" id="UP000315540">
    <property type="component" value="Unassembled WGS sequence"/>
</dbReference>
<name>A0A504J5M5_9FLAO</name>
<proteinExistence type="predicted"/>
<accession>A0A504J5M5</accession>
<dbReference type="OrthoDB" id="9867724at2"/>
<organism evidence="1 2">
    <name type="scientific">Aquimarina algicola</name>
    <dbReference type="NCBI Taxonomy" id="2589995"/>
    <lineage>
        <taxon>Bacteria</taxon>
        <taxon>Pseudomonadati</taxon>
        <taxon>Bacteroidota</taxon>
        <taxon>Flavobacteriia</taxon>
        <taxon>Flavobacteriales</taxon>
        <taxon>Flavobacteriaceae</taxon>
        <taxon>Aquimarina</taxon>
    </lineage>
</organism>
<dbReference type="EMBL" id="VFWZ01000006">
    <property type="protein sequence ID" value="TPN83855.1"/>
    <property type="molecule type" value="Genomic_DNA"/>
</dbReference>
<protein>
    <submittedName>
        <fullName evidence="1">Uncharacterized protein</fullName>
    </submittedName>
</protein>
<sequence length="190" mass="21841">MKQIKLIILVIYIFVTSCQSQEIEITKQPTDLPVKISISKSYNDSTIVNIMLPQKLLVKNGSNKTRLVQTRLSLSGANIYGEKGSRLYAFKDSLVFPPYKQIFSENEKQVFSLYASYQTYLTDKEKNQLLKGSKLVQLKHKKEVYDVNPLIDVNKIISKKIPDSLKGFIRFSLYDMPLDSSSYKNIPIEF</sequence>
<comment type="caution">
    <text evidence="1">The sequence shown here is derived from an EMBL/GenBank/DDBJ whole genome shotgun (WGS) entry which is preliminary data.</text>
</comment>
<evidence type="ECO:0000313" key="1">
    <source>
        <dbReference type="EMBL" id="TPN83855.1"/>
    </source>
</evidence>
<dbReference type="AlphaFoldDB" id="A0A504J5M5"/>
<dbReference type="RefSeq" id="WP_140595161.1">
    <property type="nucleotide sequence ID" value="NZ_VFWZ01000006.1"/>
</dbReference>
<keyword evidence="2" id="KW-1185">Reference proteome</keyword>
<reference evidence="1 2" key="1">
    <citation type="submission" date="2019-06" db="EMBL/GenBank/DDBJ databases">
        <authorList>
            <person name="Meng X."/>
        </authorList>
    </citation>
    <scope>NUCLEOTIDE SEQUENCE [LARGE SCALE GENOMIC DNA]</scope>
    <source>
        <strain evidence="1 2">M625</strain>
    </source>
</reference>
<dbReference type="PROSITE" id="PS51257">
    <property type="entry name" value="PROKAR_LIPOPROTEIN"/>
    <property type="match status" value="1"/>
</dbReference>
<gene>
    <name evidence="1" type="ORF">FHK87_17975</name>
</gene>
<evidence type="ECO:0000313" key="2">
    <source>
        <dbReference type="Proteomes" id="UP000315540"/>
    </source>
</evidence>